<dbReference type="InterPro" id="IPR003439">
    <property type="entry name" value="ABC_transporter-like_ATP-bd"/>
</dbReference>
<evidence type="ECO:0000256" key="3">
    <source>
        <dbReference type="ARBA" id="ARBA00022519"/>
    </source>
</evidence>
<dbReference type="PROSITE" id="PS50893">
    <property type="entry name" value="ABC_TRANSPORTER_2"/>
    <property type="match status" value="1"/>
</dbReference>
<dbReference type="GO" id="GO:0016887">
    <property type="term" value="F:ATP hydrolysis activity"/>
    <property type="evidence" value="ECO:0007669"/>
    <property type="project" value="InterPro"/>
</dbReference>
<evidence type="ECO:0000313" key="7">
    <source>
        <dbReference type="EMBL" id="QET04787.1"/>
    </source>
</evidence>
<evidence type="ECO:0000256" key="2">
    <source>
        <dbReference type="ARBA" id="ARBA00022475"/>
    </source>
</evidence>
<feature type="domain" description="ABC transporter" evidence="6">
    <location>
        <begin position="7"/>
        <end position="247"/>
    </location>
</feature>
<keyword evidence="5 7" id="KW-0067">ATP-binding</keyword>
<dbReference type="Pfam" id="PF12399">
    <property type="entry name" value="BCA_ABC_TP_C"/>
    <property type="match status" value="1"/>
</dbReference>
<dbReference type="PANTHER" id="PTHR45772:SF2">
    <property type="entry name" value="ABC TRANSPORTER ATP-BINDING PROTEIN"/>
    <property type="match status" value="1"/>
</dbReference>
<dbReference type="AlphaFoldDB" id="A0A5P2H9B3"/>
<dbReference type="SUPFAM" id="SSF52540">
    <property type="entry name" value="P-loop containing nucleoside triphosphate hydrolases"/>
    <property type="match status" value="1"/>
</dbReference>
<keyword evidence="2" id="KW-1003">Cell membrane</keyword>
<organism evidence="7 8">
    <name type="scientific">Cupriavidus pauculus</name>
    <dbReference type="NCBI Taxonomy" id="82633"/>
    <lineage>
        <taxon>Bacteria</taxon>
        <taxon>Pseudomonadati</taxon>
        <taxon>Pseudomonadota</taxon>
        <taxon>Betaproteobacteria</taxon>
        <taxon>Burkholderiales</taxon>
        <taxon>Burkholderiaceae</taxon>
        <taxon>Cupriavidus</taxon>
    </lineage>
</organism>
<sequence>MSATAILQTRGVTKRFGNFVANDDITVSLEPGRLTAIIGPNGAGKSTFFNMISGGLAPTSGEIVFNGKSLIGLRSHEFAKVGISKSFQITNLFPALSVLENVRVAVQCQDRTYDLWTPRSRHTEWVAKAEALLELVGLQDKRHAAADSLAHGEQRSLEIAVALASDPRLLLLDEPTAGMSPEETRAIMDLILKLLESRTIGLVEHKMKLVMGVSDSIIVLHQGSLLVQGRPDDIRANEDVRRVYLGKGNH</sequence>
<keyword evidence="3" id="KW-0997">Cell inner membrane</keyword>
<evidence type="ECO:0000256" key="4">
    <source>
        <dbReference type="ARBA" id="ARBA00022741"/>
    </source>
</evidence>
<dbReference type="EMBL" id="CP044067">
    <property type="protein sequence ID" value="QET04787.1"/>
    <property type="molecule type" value="Genomic_DNA"/>
</dbReference>
<dbReference type="InterPro" id="IPR027417">
    <property type="entry name" value="P-loop_NTPase"/>
</dbReference>
<proteinExistence type="predicted"/>
<keyword evidence="4" id="KW-0547">Nucleotide-binding</keyword>
<dbReference type="InterPro" id="IPR003593">
    <property type="entry name" value="AAA+_ATPase"/>
</dbReference>
<dbReference type="GO" id="GO:0005524">
    <property type="term" value="F:ATP binding"/>
    <property type="evidence" value="ECO:0007669"/>
    <property type="project" value="UniProtKB-KW"/>
</dbReference>
<evidence type="ECO:0000259" key="6">
    <source>
        <dbReference type="PROSITE" id="PS50893"/>
    </source>
</evidence>
<keyword evidence="1" id="KW-0813">Transport</keyword>
<reference evidence="7 8" key="1">
    <citation type="submission" date="2019-09" db="EMBL/GenBank/DDBJ databases">
        <title>FDA dAtabase for Regulatory Grade micrObial Sequences (FDA-ARGOS): Supporting development and validation of Infectious Disease Dx tests.</title>
        <authorList>
            <person name="Sciortino C."/>
            <person name="Tallon L."/>
            <person name="Sadzewicz L."/>
            <person name="Vavikolanu K."/>
            <person name="Mehta A."/>
            <person name="Aluvathingal J."/>
            <person name="Nadendla S."/>
            <person name="Nandy P."/>
            <person name="Geyer C."/>
            <person name="Yan Y."/>
            <person name="Sichtig H."/>
        </authorList>
    </citation>
    <scope>NUCLEOTIDE SEQUENCE [LARGE SCALE GENOMIC DNA]</scope>
    <source>
        <strain evidence="7 8">FDAARGOS_664</strain>
    </source>
</reference>
<name>A0A5P2H9B3_9BURK</name>
<dbReference type="PANTHER" id="PTHR45772">
    <property type="entry name" value="CONSERVED COMPONENT OF ABC TRANSPORTER FOR NATURAL AMINO ACIDS-RELATED"/>
    <property type="match status" value="1"/>
</dbReference>
<dbReference type="FunFam" id="3.40.50.300:FF:000421">
    <property type="entry name" value="Branched-chain amino acid ABC transporter ATP-binding protein"/>
    <property type="match status" value="1"/>
</dbReference>
<dbReference type="Gene3D" id="3.40.50.300">
    <property type="entry name" value="P-loop containing nucleotide triphosphate hydrolases"/>
    <property type="match status" value="1"/>
</dbReference>
<protein>
    <submittedName>
        <fullName evidence="7">ABC transporter ATP-binding protein</fullName>
    </submittedName>
</protein>
<dbReference type="InterPro" id="IPR032823">
    <property type="entry name" value="BCA_ABC_TP_C"/>
</dbReference>
<dbReference type="RefSeq" id="WP_150374849.1">
    <property type="nucleotide sequence ID" value="NZ_CP044067.1"/>
</dbReference>
<dbReference type="Proteomes" id="UP000322822">
    <property type="component" value="Chromosome 2"/>
</dbReference>
<evidence type="ECO:0000256" key="5">
    <source>
        <dbReference type="ARBA" id="ARBA00022840"/>
    </source>
</evidence>
<gene>
    <name evidence="7" type="ORF">FOB72_22095</name>
</gene>
<dbReference type="SMART" id="SM00382">
    <property type="entry name" value="AAA"/>
    <property type="match status" value="1"/>
</dbReference>
<evidence type="ECO:0000313" key="8">
    <source>
        <dbReference type="Proteomes" id="UP000322822"/>
    </source>
</evidence>
<keyword evidence="3" id="KW-0472">Membrane</keyword>
<dbReference type="GO" id="GO:0005886">
    <property type="term" value="C:plasma membrane"/>
    <property type="evidence" value="ECO:0007669"/>
    <property type="project" value="TreeGrafter"/>
</dbReference>
<evidence type="ECO:0000256" key="1">
    <source>
        <dbReference type="ARBA" id="ARBA00022448"/>
    </source>
</evidence>
<accession>A0A5P2H9B3</accession>
<dbReference type="OrthoDB" id="9781337at2"/>
<dbReference type="Pfam" id="PF00005">
    <property type="entry name" value="ABC_tran"/>
    <property type="match status" value="1"/>
</dbReference>
<dbReference type="InterPro" id="IPR051120">
    <property type="entry name" value="ABC_AA/LPS_Transport"/>
</dbReference>
<dbReference type="CDD" id="cd03219">
    <property type="entry name" value="ABC_Mj1267_LivG_branched"/>
    <property type="match status" value="1"/>
</dbReference>